<keyword evidence="5" id="KW-1185">Reference proteome</keyword>
<protein>
    <submittedName>
        <fullName evidence="4">Gamma-glutamyltranspeptidase 1-like</fullName>
    </submittedName>
</protein>
<dbReference type="PRINTS" id="PR01210">
    <property type="entry name" value="GGTRANSPTASE"/>
</dbReference>
<gene>
    <name evidence="4" type="ORF">PACLA_8A011989</name>
</gene>
<dbReference type="Pfam" id="PF01019">
    <property type="entry name" value="G_glu_transpept"/>
    <property type="match status" value="1"/>
</dbReference>
<feature type="binding site" evidence="3">
    <location>
        <position position="284"/>
    </location>
    <ligand>
        <name>L-glutamate</name>
        <dbReference type="ChEBI" id="CHEBI:29985"/>
    </ligand>
</feature>
<name>A0A6S7GSG6_PARCT</name>
<feature type="binding site" evidence="3">
    <location>
        <position position="335"/>
    </location>
    <ligand>
        <name>L-glutamate</name>
        <dbReference type="ChEBI" id="CHEBI:29985"/>
    </ligand>
</feature>
<dbReference type="InterPro" id="IPR000101">
    <property type="entry name" value="GGT_peptidase"/>
</dbReference>
<dbReference type="InterPro" id="IPR043138">
    <property type="entry name" value="GGT_lsub"/>
</dbReference>
<dbReference type="AlphaFoldDB" id="A0A6S7GSG6"/>
<comment type="caution">
    <text evidence="4">The sequence shown here is derived from an EMBL/GenBank/DDBJ whole genome shotgun (WGS) entry which is preliminary data.</text>
</comment>
<feature type="binding site" evidence="3">
    <location>
        <begin position="312"/>
        <end position="313"/>
    </location>
    <ligand>
        <name>L-glutamate</name>
        <dbReference type="ChEBI" id="CHEBI:29985"/>
    </ligand>
</feature>
<dbReference type="OrthoDB" id="1081007at2759"/>
<proteinExistence type="predicted"/>
<evidence type="ECO:0000313" key="4">
    <source>
        <dbReference type="EMBL" id="CAB3987491.1"/>
    </source>
</evidence>
<dbReference type="PANTHER" id="PTHR11686:SF9">
    <property type="entry name" value="RE13973P"/>
    <property type="match status" value="1"/>
</dbReference>
<evidence type="ECO:0000256" key="2">
    <source>
        <dbReference type="PIRSR" id="PIRSR600101-1"/>
    </source>
</evidence>
<dbReference type="GO" id="GO:0036374">
    <property type="term" value="F:glutathione hydrolase activity"/>
    <property type="evidence" value="ECO:0007669"/>
    <property type="project" value="InterPro"/>
</dbReference>
<dbReference type="SUPFAM" id="SSF56235">
    <property type="entry name" value="N-terminal nucleophile aminohydrolases (Ntn hydrolases)"/>
    <property type="match status" value="1"/>
</dbReference>
<dbReference type="GO" id="GO:0005886">
    <property type="term" value="C:plasma membrane"/>
    <property type="evidence" value="ECO:0007669"/>
    <property type="project" value="TreeGrafter"/>
</dbReference>
<evidence type="ECO:0000256" key="1">
    <source>
        <dbReference type="ARBA" id="ARBA00084097"/>
    </source>
</evidence>
<dbReference type="FunFam" id="1.10.246.130:FF:000002">
    <property type="entry name" value="glutathione hydrolase 1 proenzyme"/>
    <property type="match status" value="1"/>
</dbReference>
<dbReference type="Proteomes" id="UP001152795">
    <property type="component" value="Unassembled WGS sequence"/>
</dbReference>
<keyword evidence="1" id="KW-0800">Toxin</keyword>
<dbReference type="FunFam" id="3.60.20.40:FF:000001">
    <property type="entry name" value="Gamma-glutamyltranspeptidase 1"/>
    <property type="match status" value="1"/>
</dbReference>
<sequence>MYRAWQEHGQLPWNDLIQPAIDLCRNGFPISKVLHDQIKKREQLLYNDTGFRKLFFRSDGSMLKINETLLNPELGSTLEKIAKDPMSFYHGSIAEQIVRDIRTLGGIITRSDLRNYDAGRAEALQVSLNKKLKIWTSHPPSSGPVLAMILQILKGFRFSSQDIVGDENLVRSYHRIIEAFKFSYAYRALLGDPEYEDGIHETVKNMTSQSFTEKLRRKINDNKIHNISYYGGFYSDWNNQGTTHLSVLSKGGDAVAVTSTINTGFGSKIRSPSLGIVYNNEMDDFSTPDLVNAFGVAPSPNNFIKPNKRMMSSMSPSVVVDDLGNARLILGASGGTRITTGVAQVLMNHLWFGLNLEESVRHPRLHHQLVPNYIRVEKTSKYRMKQAILDGLKKLGHTYKFLTSTSTVQAIAVDEQERIRAVSDPRKHGRAAGY</sequence>
<feature type="active site" description="Nucleophile" evidence="2">
    <location>
        <position position="242"/>
    </location>
</feature>
<dbReference type="PANTHER" id="PTHR11686">
    <property type="entry name" value="GAMMA GLUTAMYL TRANSPEPTIDASE"/>
    <property type="match status" value="1"/>
</dbReference>
<evidence type="ECO:0000313" key="5">
    <source>
        <dbReference type="Proteomes" id="UP001152795"/>
    </source>
</evidence>
<feature type="binding site" evidence="3">
    <location>
        <begin position="260"/>
        <end position="262"/>
    </location>
    <ligand>
        <name>L-glutamate</name>
        <dbReference type="ChEBI" id="CHEBI:29985"/>
    </ligand>
</feature>
<dbReference type="InterPro" id="IPR043137">
    <property type="entry name" value="GGT_ssub_C"/>
</dbReference>
<reference evidence="4" key="1">
    <citation type="submission" date="2020-04" db="EMBL/GenBank/DDBJ databases">
        <authorList>
            <person name="Alioto T."/>
            <person name="Alioto T."/>
            <person name="Gomez Garrido J."/>
        </authorList>
    </citation>
    <scope>NUCLEOTIDE SEQUENCE</scope>
    <source>
        <strain evidence="4">A484AB</strain>
    </source>
</reference>
<dbReference type="Gene3D" id="1.10.246.130">
    <property type="match status" value="1"/>
</dbReference>
<organism evidence="4 5">
    <name type="scientific">Paramuricea clavata</name>
    <name type="common">Red gorgonian</name>
    <name type="synonym">Violescent sea-whip</name>
    <dbReference type="NCBI Taxonomy" id="317549"/>
    <lineage>
        <taxon>Eukaryota</taxon>
        <taxon>Metazoa</taxon>
        <taxon>Cnidaria</taxon>
        <taxon>Anthozoa</taxon>
        <taxon>Octocorallia</taxon>
        <taxon>Malacalcyonacea</taxon>
        <taxon>Plexauridae</taxon>
        <taxon>Paramuricea</taxon>
    </lineage>
</organism>
<keyword evidence="1" id="KW-1199">Hemostasis impairing toxin</keyword>
<evidence type="ECO:0000256" key="3">
    <source>
        <dbReference type="PIRSR" id="PIRSR600101-2"/>
    </source>
</evidence>
<keyword evidence="1" id="KW-1202">Platelet aggregation activating toxin</keyword>
<accession>A0A6S7GSG6</accession>
<dbReference type="GO" id="GO:0006751">
    <property type="term" value="P:glutathione catabolic process"/>
    <property type="evidence" value="ECO:0007669"/>
    <property type="project" value="InterPro"/>
</dbReference>
<dbReference type="Gene3D" id="3.60.20.40">
    <property type="match status" value="1"/>
</dbReference>
<dbReference type="InterPro" id="IPR029055">
    <property type="entry name" value="Ntn_hydrolases_N"/>
</dbReference>
<dbReference type="EMBL" id="CACRXK020001182">
    <property type="protein sequence ID" value="CAB3987491.1"/>
    <property type="molecule type" value="Genomic_DNA"/>
</dbReference>